<feature type="domain" description="Lipoyl-binding" evidence="1">
    <location>
        <begin position="156"/>
        <end position="216"/>
    </location>
</feature>
<name>A0ABT7PGS2_9BACT</name>
<dbReference type="RefSeq" id="WP_289163206.1">
    <property type="nucleotide sequence ID" value="NZ_JASZZN010000006.1"/>
</dbReference>
<dbReference type="InterPro" id="IPR011053">
    <property type="entry name" value="Single_hybrid_motif"/>
</dbReference>
<organism evidence="2 3">
    <name type="scientific">Roseiconus lacunae</name>
    <dbReference type="NCBI Taxonomy" id="2605694"/>
    <lineage>
        <taxon>Bacteria</taxon>
        <taxon>Pseudomonadati</taxon>
        <taxon>Planctomycetota</taxon>
        <taxon>Planctomycetia</taxon>
        <taxon>Pirellulales</taxon>
        <taxon>Pirellulaceae</taxon>
        <taxon>Roseiconus</taxon>
    </lineage>
</organism>
<dbReference type="EMBL" id="JASZZN010000006">
    <property type="protein sequence ID" value="MDM4015702.1"/>
    <property type="molecule type" value="Genomic_DNA"/>
</dbReference>
<accession>A0ABT7PGS2</accession>
<comment type="caution">
    <text evidence="2">The sequence shown here is derived from an EMBL/GenBank/DDBJ whole genome shotgun (WGS) entry which is preliminary data.</text>
</comment>
<dbReference type="Pfam" id="PF00364">
    <property type="entry name" value="Biotin_lipoyl"/>
    <property type="match status" value="1"/>
</dbReference>
<protein>
    <submittedName>
        <fullName evidence="2">Acetyl-CoA carboxylase biotin carboxyl carrier protein subunit</fullName>
    </submittedName>
</protein>
<dbReference type="Gene3D" id="2.40.50.100">
    <property type="match status" value="1"/>
</dbReference>
<evidence type="ECO:0000313" key="2">
    <source>
        <dbReference type="EMBL" id="MDM4015702.1"/>
    </source>
</evidence>
<reference evidence="2 3" key="1">
    <citation type="submission" date="2023-06" db="EMBL/GenBank/DDBJ databases">
        <title>Roseiconus lacunae JC819 isolated from Gulf of Mannar region, Tamil Nadu.</title>
        <authorList>
            <person name="Pk S."/>
            <person name="Ch S."/>
            <person name="Ch V.R."/>
        </authorList>
    </citation>
    <scope>NUCLEOTIDE SEQUENCE [LARGE SCALE GENOMIC DNA]</scope>
    <source>
        <strain evidence="2 3">JC819</strain>
    </source>
</reference>
<proteinExistence type="predicted"/>
<evidence type="ECO:0000313" key="3">
    <source>
        <dbReference type="Proteomes" id="UP001239462"/>
    </source>
</evidence>
<dbReference type="CDD" id="cd06850">
    <property type="entry name" value="biotinyl_domain"/>
    <property type="match status" value="1"/>
</dbReference>
<dbReference type="SUPFAM" id="SSF51230">
    <property type="entry name" value="Single hybrid motif"/>
    <property type="match status" value="1"/>
</dbReference>
<sequence length="217" mass="24491">MTSSSNPYAPTKFAEEEDRDRCPICGQHVNFVRYYFPFGFCPHCGNYLAVRNWNSASWPWALAVAALVIVPVLTDYSIAGFDIHFMENGLIWIFPMTIVLESIYSRVTGRLVPAVMWGSLAFPDDDRLPRKSSRDADYLYVDKFEKTFDTNNVPSTAVVHRILVRVGESIERGQSVIEVIDEGICSQVPAPIAGIVRDINVTIGERVDWNQPLLMID</sequence>
<keyword evidence="3" id="KW-1185">Reference proteome</keyword>
<dbReference type="Proteomes" id="UP001239462">
    <property type="component" value="Unassembled WGS sequence"/>
</dbReference>
<dbReference type="InterPro" id="IPR000089">
    <property type="entry name" value="Biotin_lipoyl"/>
</dbReference>
<gene>
    <name evidence="2" type="ORF">QTN89_09695</name>
</gene>
<evidence type="ECO:0000259" key="1">
    <source>
        <dbReference type="Pfam" id="PF00364"/>
    </source>
</evidence>